<dbReference type="AlphaFoldDB" id="A0A9N8H193"/>
<comment type="caution">
    <text evidence="2">The sequence shown here is derived from an EMBL/GenBank/DDBJ whole genome shotgun (WGS) entry which is preliminary data.</text>
</comment>
<dbReference type="Proteomes" id="UP001153069">
    <property type="component" value="Unassembled WGS sequence"/>
</dbReference>
<gene>
    <name evidence="2" type="ORF">SEMRO_1_G000560.1</name>
</gene>
<dbReference type="EMBL" id="CAICTM010000001">
    <property type="protein sequence ID" value="CAB9496077.1"/>
    <property type="molecule type" value="Genomic_DNA"/>
</dbReference>
<accession>A0A9N8H193</accession>
<organism evidence="2 3">
    <name type="scientific">Seminavis robusta</name>
    <dbReference type="NCBI Taxonomy" id="568900"/>
    <lineage>
        <taxon>Eukaryota</taxon>
        <taxon>Sar</taxon>
        <taxon>Stramenopiles</taxon>
        <taxon>Ochrophyta</taxon>
        <taxon>Bacillariophyta</taxon>
        <taxon>Bacillariophyceae</taxon>
        <taxon>Bacillariophycidae</taxon>
        <taxon>Naviculales</taxon>
        <taxon>Naviculaceae</taxon>
        <taxon>Seminavis</taxon>
    </lineage>
</organism>
<evidence type="ECO:0000256" key="1">
    <source>
        <dbReference type="SAM" id="MobiDB-lite"/>
    </source>
</evidence>
<name>A0A9N8H193_9STRA</name>
<evidence type="ECO:0000313" key="2">
    <source>
        <dbReference type="EMBL" id="CAB9496077.1"/>
    </source>
</evidence>
<feature type="compositionally biased region" description="Polar residues" evidence="1">
    <location>
        <begin position="41"/>
        <end position="64"/>
    </location>
</feature>
<feature type="compositionally biased region" description="Basic and acidic residues" evidence="1">
    <location>
        <begin position="19"/>
        <end position="33"/>
    </location>
</feature>
<sequence>MMEFSAPTAASHPLADAEATDRDTKRRKLKEEPQVPDNAMMDTNASAMTTQASTADMSMEIDTQPSTASSSTSSNNYAHPSSSNQFNGNALSDEELVYQVMQSGAESYSEVVQFCVSRGISVSRILQMDIMRRLSYLRAG</sequence>
<evidence type="ECO:0000313" key="3">
    <source>
        <dbReference type="Proteomes" id="UP001153069"/>
    </source>
</evidence>
<proteinExistence type="predicted"/>
<feature type="region of interest" description="Disordered" evidence="1">
    <location>
        <begin position="1"/>
        <end position="88"/>
    </location>
</feature>
<protein>
    <submittedName>
        <fullName evidence="2">Uncharacterized protein</fullName>
    </submittedName>
</protein>
<dbReference type="OrthoDB" id="47358at2759"/>
<feature type="compositionally biased region" description="Low complexity" evidence="1">
    <location>
        <begin position="65"/>
        <end position="83"/>
    </location>
</feature>
<keyword evidence="3" id="KW-1185">Reference proteome</keyword>
<reference evidence="2" key="1">
    <citation type="submission" date="2020-06" db="EMBL/GenBank/DDBJ databases">
        <authorList>
            <consortium name="Plant Systems Biology data submission"/>
        </authorList>
    </citation>
    <scope>NUCLEOTIDE SEQUENCE</scope>
    <source>
        <strain evidence="2">D6</strain>
    </source>
</reference>